<keyword evidence="1" id="KW-1133">Transmembrane helix</keyword>
<dbReference type="Gene3D" id="2.60.40.10">
    <property type="entry name" value="Immunoglobulins"/>
    <property type="match status" value="1"/>
</dbReference>
<protein>
    <submittedName>
        <fullName evidence="2">Uncharacterized protein</fullName>
    </submittedName>
</protein>
<keyword evidence="3" id="KW-1185">Reference proteome</keyword>
<dbReference type="InterPro" id="IPR013783">
    <property type="entry name" value="Ig-like_fold"/>
</dbReference>
<feature type="non-terminal residue" evidence="2">
    <location>
        <position position="374"/>
    </location>
</feature>
<comment type="caution">
    <text evidence="2">The sequence shown here is derived from an EMBL/GenBank/DDBJ whole genome shotgun (WGS) entry which is preliminary data.</text>
</comment>
<dbReference type="Proteomes" id="UP001165060">
    <property type="component" value="Unassembled WGS sequence"/>
</dbReference>
<sequence length="374" mass="40838">MLISSSGSGEVLKFKYTGEFVGVFAEATGDVSSSESNVVITKTIIGSVSQADGGEVRFAVDVPNAGEWTFSLVDIFNNEYEKHIGGSPYTYFVSEGPTDPDSCLLDFHPSVKAGEEFRVAIETYDFHGNPTEHFDDVFLCSIDDGVPVEINRADDGTVVFSELVTAAGPNRLTIVHNTTNTEVASSPISFDVSPAAADAASSTHNLGDTKRIVSNLGATITVQVFPRDAYGNKVVTATGFKVKMTMSKKRKLERVEREKELKLSMDEKLVKDYTTKMKKQKGYFLLEVGDVGTDLANPIEVALTLQPGRGWFLALIIVVGILALVQAYISIPVRRKMLKHYQGIVNGDMLHIYAEAEYGKKKEGERTVGEDNLK</sequence>
<name>A0ABQ6N352_9STRA</name>
<proteinExistence type="predicted"/>
<organism evidence="2 3">
    <name type="scientific">Tetraparma gracilis</name>
    <dbReference type="NCBI Taxonomy" id="2962635"/>
    <lineage>
        <taxon>Eukaryota</taxon>
        <taxon>Sar</taxon>
        <taxon>Stramenopiles</taxon>
        <taxon>Ochrophyta</taxon>
        <taxon>Bolidophyceae</taxon>
        <taxon>Parmales</taxon>
        <taxon>Triparmaceae</taxon>
        <taxon>Tetraparma</taxon>
    </lineage>
</organism>
<evidence type="ECO:0000313" key="3">
    <source>
        <dbReference type="Proteomes" id="UP001165060"/>
    </source>
</evidence>
<keyword evidence="1" id="KW-0472">Membrane</keyword>
<evidence type="ECO:0000313" key="2">
    <source>
        <dbReference type="EMBL" id="GMI38842.1"/>
    </source>
</evidence>
<reference evidence="2 3" key="1">
    <citation type="journal article" date="2023" name="Commun. Biol.">
        <title>Genome analysis of Parmales, the sister group of diatoms, reveals the evolutionary specialization of diatoms from phago-mixotrophs to photoautotrophs.</title>
        <authorList>
            <person name="Ban H."/>
            <person name="Sato S."/>
            <person name="Yoshikawa S."/>
            <person name="Yamada K."/>
            <person name="Nakamura Y."/>
            <person name="Ichinomiya M."/>
            <person name="Sato N."/>
            <person name="Blanc-Mathieu R."/>
            <person name="Endo H."/>
            <person name="Kuwata A."/>
            <person name="Ogata H."/>
        </authorList>
    </citation>
    <scope>NUCLEOTIDE SEQUENCE [LARGE SCALE GENOMIC DNA]</scope>
</reference>
<evidence type="ECO:0000256" key="1">
    <source>
        <dbReference type="SAM" id="Phobius"/>
    </source>
</evidence>
<accession>A0ABQ6N352</accession>
<feature type="transmembrane region" description="Helical" evidence="1">
    <location>
        <begin position="311"/>
        <end position="331"/>
    </location>
</feature>
<gene>
    <name evidence="2" type="ORF">TeGR_g11588</name>
</gene>
<dbReference type="EMBL" id="BRYB01003566">
    <property type="protein sequence ID" value="GMI38842.1"/>
    <property type="molecule type" value="Genomic_DNA"/>
</dbReference>
<keyword evidence="1" id="KW-0812">Transmembrane</keyword>